<dbReference type="PANTHER" id="PTHR48051">
    <property type="match status" value="1"/>
</dbReference>
<evidence type="ECO:0000256" key="1">
    <source>
        <dbReference type="ARBA" id="ARBA00022614"/>
    </source>
</evidence>
<feature type="compositionally biased region" description="Low complexity" evidence="3">
    <location>
        <begin position="15"/>
        <end position="31"/>
    </location>
</feature>
<feature type="compositionally biased region" description="Low complexity" evidence="3">
    <location>
        <begin position="141"/>
        <end position="166"/>
    </location>
</feature>
<feature type="compositionally biased region" description="Low complexity" evidence="3">
    <location>
        <begin position="245"/>
        <end position="259"/>
    </location>
</feature>
<dbReference type="GO" id="GO:0005737">
    <property type="term" value="C:cytoplasm"/>
    <property type="evidence" value="ECO:0007669"/>
    <property type="project" value="TreeGrafter"/>
</dbReference>
<feature type="compositionally biased region" description="Polar residues" evidence="3">
    <location>
        <begin position="120"/>
        <end position="140"/>
    </location>
</feature>
<dbReference type="InterPro" id="IPR050216">
    <property type="entry name" value="LRR_domain-containing"/>
</dbReference>
<reference evidence="4" key="1">
    <citation type="submission" date="2022-12" db="EMBL/GenBank/DDBJ databases">
        <authorList>
            <person name="Petersen C."/>
        </authorList>
    </citation>
    <scope>NUCLEOTIDE SEQUENCE</scope>
    <source>
        <strain evidence="4">IBT 21472</strain>
    </source>
</reference>
<evidence type="ECO:0000313" key="4">
    <source>
        <dbReference type="EMBL" id="KAJ5311244.1"/>
    </source>
</evidence>
<comment type="caution">
    <text evidence="4">The sequence shown here is derived from an EMBL/GenBank/DDBJ whole genome shotgun (WGS) entry which is preliminary data.</text>
</comment>
<dbReference type="InterPro" id="IPR001611">
    <property type="entry name" value="Leu-rich_rpt"/>
</dbReference>
<evidence type="ECO:0000256" key="3">
    <source>
        <dbReference type="SAM" id="MobiDB-lite"/>
    </source>
</evidence>
<sequence>MDGQPRTAARPASGLPRPTSRLPLPSSTASRTLRPSPSRDRLQADPGLDHSRLRRPSRESLLKKPTPRYSTPAKVIRKDLPTQDELESQISQIQISDDVTPVEEEDDEARGRSLSDRTIETLSSIPPSPASVRQSSFFNGTSPIRSPSRTTSNVSSYSRSPSRSSSGQASDFLAQPVPKLRLPSQSRMSVASVSSLPTNTVPDTSGTPTRLKLPSSRQSIAIGNSGSDSSVTPKKTIPGRTSMLKAPAKSSPARSSPGKVLSKPTLSDMGPPERPLQVRKTRKPQTDSPSSARSPSAAPRNPSRYVSAASLQDELSPEQQAESEMRKVSKSSNALRDTIAKAKAARKAAASKEKTEAAPQVKAIDPVDGIDSEDPFNQLPKGSDTSVLRKRVESARKSGILNVAALSLKEIPKEVIDMYVFDPDAKNWFENVDLVKFIAADNELQEVADATFPDIDLMDLDPDSEERGPQFGALESLDLHGNLLKSVPMGIRRLHQLRFLNLSNNTMSMDKLHVVLEIASLTDLKLANNQLSGPFFSEIGRLSQLESLDLRGNDLTSLPEELKELTSLKTLDVGGNQLTSLPFEALSKLPLRTLNAPKNSLQGTLIPESVNRLETLQSLNIAGNSLKIFAANEALVLPSLQNLYMGVNRMKRLPCVSSWQSLLVLSAEDNRLTQLPEGFVKLKSLKSVDFTANNFAQLDEKIGLMASLSSFKVGNNPLRDRKLLSMGPEEIIQRLRNKCEPEPQDTDDEGSVATQFTLAPETPELENAWKIKPGGIIDRSYSDLTELGTESLELISTDDVRCLYLQHNELPCFPTLALGMLAQGLVDLDLSYNPLDSSKLMSSSLELPRLQTLNLSAAGLTSLDSLLNNLQAPSLNLLDVANNRLKGALPHIRETFPGLKTLLASDNQFESLEFEAVQGLQVLDVSNNNIDYLPPKIGLLGSERNPRNWGNGTALRRFEVAGNRFRVPRWQIVAKGTDEVLEFLLKHIRENDLPEWEREKAQAEDY</sequence>
<feature type="compositionally biased region" description="Basic and acidic residues" evidence="3">
    <location>
        <begin position="109"/>
        <end position="119"/>
    </location>
</feature>
<feature type="region of interest" description="Disordered" evidence="3">
    <location>
        <begin position="366"/>
        <end position="385"/>
    </location>
</feature>
<dbReference type="SUPFAM" id="SSF52058">
    <property type="entry name" value="L domain-like"/>
    <property type="match status" value="2"/>
</dbReference>
<dbReference type="Gene3D" id="3.80.10.10">
    <property type="entry name" value="Ribonuclease Inhibitor"/>
    <property type="match status" value="3"/>
</dbReference>
<evidence type="ECO:0000256" key="2">
    <source>
        <dbReference type="ARBA" id="ARBA00022737"/>
    </source>
</evidence>
<dbReference type="Pfam" id="PF12799">
    <property type="entry name" value="LRR_4"/>
    <property type="match status" value="1"/>
</dbReference>
<dbReference type="PANTHER" id="PTHR48051:SF1">
    <property type="entry name" value="RAS SUPPRESSOR PROTEIN 1"/>
    <property type="match status" value="1"/>
</dbReference>
<protein>
    <submittedName>
        <fullName evidence="4">Leucine-rich repeat typical subtype</fullName>
    </submittedName>
</protein>
<dbReference type="InterPro" id="IPR025875">
    <property type="entry name" value="Leu-rich_rpt_4"/>
</dbReference>
<proteinExistence type="predicted"/>
<feature type="compositionally biased region" description="Polar residues" evidence="3">
    <location>
        <begin position="215"/>
        <end position="233"/>
    </location>
</feature>
<gene>
    <name evidence="4" type="ORF">N7476_007104</name>
</gene>
<keyword evidence="2" id="KW-0677">Repeat</keyword>
<dbReference type="SMART" id="SM00369">
    <property type="entry name" value="LRR_TYP"/>
    <property type="match status" value="7"/>
</dbReference>
<organism evidence="4 5">
    <name type="scientific">Penicillium atrosanguineum</name>
    <dbReference type="NCBI Taxonomy" id="1132637"/>
    <lineage>
        <taxon>Eukaryota</taxon>
        <taxon>Fungi</taxon>
        <taxon>Dikarya</taxon>
        <taxon>Ascomycota</taxon>
        <taxon>Pezizomycotina</taxon>
        <taxon>Eurotiomycetes</taxon>
        <taxon>Eurotiomycetidae</taxon>
        <taxon>Eurotiales</taxon>
        <taxon>Aspergillaceae</taxon>
        <taxon>Penicillium</taxon>
    </lineage>
</organism>
<dbReference type="EMBL" id="JAPZBO010000007">
    <property type="protein sequence ID" value="KAJ5311244.1"/>
    <property type="molecule type" value="Genomic_DNA"/>
</dbReference>
<dbReference type="InterPro" id="IPR032675">
    <property type="entry name" value="LRR_dom_sf"/>
</dbReference>
<evidence type="ECO:0000313" key="5">
    <source>
        <dbReference type="Proteomes" id="UP001147746"/>
    </source>
</evidence>
<feature type="compositionally biased region" description="Basic and acidic residues" evidence="3">
    <location>
        <begin position="37"/>
        <end position="62"/>
    </location>
</feature>
<dbReference type="SMART" id="SM00364">
    <property type="entry name" value="LRR_BAC"/>
    <property type="match status" value="8"/>
</dbReference>
<feature type="compositionally biased region" description="Low complexity" evidence="3">
    <location>
        <begin position="184"/>
        <end position="195"/>
    </location>
</feature>
<feature type="region of interest" description="Disordered" evidence="3">
    <location>
        <begin position="1"/>
        <end position="335"/>
    </location>
</feature>
<feature type="compositionally biased region" description="Low complexity" evidence="3">
    <location>
        <begin position="288"/>
        <end position="304"/>
    </location>
</feature>
<dbReference type="PROSITE" id="PS51450">
    <property type="entry name" value="LRR"/>
    <property type="match status" value="3"/>
</dbReference>
<keyword evidence="5" id="KW-1185">Reference proteome</keyword>
<keyword evidence="1" id="KW-0433">Leucine-rich repeat</keyword>
<accession>A0A9W9U3L7</accession>
<dbReference type="Proteomes" id="UP001147746">
    <property type="component" value="Unassembled WGS sequence"/>
</dbReference>
<dbReference type="InterPro" id="IPR003591">
    <property type="entry name" value="Leu-rich_rpt_typical-subtyp"/>
</dbReference>
<dbReference type="AlphaFoldDB" id="A0A9W9U3L7"/>
<reference evidence="4" key="2">
    <citation type="journal article" date="2023" name="IMA Fungus">
        <title>Comparative genomic study of the Penicillium genus elucidates a diverse pangenome and 15 lateral gene transfer events.</title>
        <authorList>
            <person name="Petersen C."/>
            <person name="Sorensen T."/>
            <person name="Nielsen M.R."/>
            <person name="Sondergaard T.E."/>
            <person name="Sorensen J.L."/>
            <person name="Fitzpatrick D.A."/>
            <person name="Frisvad J.C."/>
            <person name="Nielsen K.L."/>
        </authorList>
    </citation>
    <scope>NUCLEOTIDE SEQUENCE</scope>
    <source>
        <strain evidence="4">IBT 21472</strain>
    </source>
</reference>
<name>A0A9W9U3L7_9EURO</name>
<feature type="compositionally biased region" description="Polar residues" evidence="3">
    <location>
        <begin position="196"/>
        <end position="208"/>
    </location>
</feature>